<evidence type="ECO:0000256" key="6">
    <source>
        <dbReference type="PROSITE-ProRule" id="PRU00024"/>
    </source>
</evidence>
<dbReference type="SUPFAM" id="SSF49899">
    <property type="entry name" value="Concanavalin A-like lectins/glucanases"/>
    <property type="match status" value="4"/>
</dbReference>
<feature type="domain" description="RING-type" evidence="9">
    <location>
        <begin position="619"/>
        <end position="661"/>
    </location>
</feature>
<dbReference type="GO" id="GO:0005737">
    <property type="term" value="C:cytoplasm"/>
    <property type="evidence" value="ECO:0007669"/>
    <property type="project" value="UniProtKB-ARBA"/>
</dbReference>
<evidence type="ECO:0000256" key="5">
    <source>
        <dbReference type="ARBA" id="ARBA00022859"/>
    </source>
</evidence>
<keyword evidence="1" id="KW-0399">Innate immunity</keyword>
<comment type="caution">
    <text evidence="12">The sequence shown here is derived from an EMBL/GenBank/DDBJ whole genome shotgun (WGS) entry which is preliminary data.</text>
</comment>
<feature type="domain" description="B30.2/SPRY" evidence="11">
    <location>
        <begin position="365"/>
        <end position="559"/>
    </location>
</feature>
<evidence type="ECO:0000256" key="8">
    <source>
        <dbReference type="SAM" id="MobiDB-lite"/>
    </source>
</evidence>
<dbReference type="Gene3D" id="4.10.830.40">
    <property type="match status" value="3"/>
</dbReference>
<evidence type="ECO:0000259" key="10">
    <source>
        <dbReference type="PROSITE" id="PS50119"/>
    </source>
</evidence>
<dbReference type="InterPro" id="IPR058030">
    <property type="entry name" value="TRIM8/14/16/25/29/45/65_CC"/>
</dbReference>
<dbReference type="GO" id="GO:0008270">
    <property type="term" value="F:zinc ion binding"/>
    <property type="evidence" value="ECO:0007669"/>
    <property type="project" value="UniProtKB-KW"/>
</dbReference>
<dbReference type="Pfam" id="PF15227">
    <property type="entry name" value="zf-C3HC4_4"/>
    <property type="match status" value="5"/>
</dbReference>
<dbReference type="CDD" id="cd19769">
    <property type="entry name" value="Bbox2_TRIM16-like"/>
    <property type="match status" value="1"/>
</dbReference>
<accession>A0A315VKH0</accession>
<evidence type="ECO:0000256" key="7">
    <source>
        <dbReference type="SAM" id="Coils"/>
    </source>
</evidence>
<dbReference type="SMART" id="SM00336">
    <property type="entry name" value="BBOX"/>
    <property type="match status" value="1"/>
</dbReference>
<feature type="domain" description="B30.2/SPRY" evidence="11">
    <location>
        <begin position="763"/>
        <end position="960"/>
    </location>
</feature>
<dbReference type="EMBL" id="NHOQ01001548">
    <property type="protein sequence ID" value="PWA23995.1"/>
    <property type="molecule type" value="Genomic_DNA"/>
</dbReference>
<keyword evidence="5" id="KW-0391">Immunity</keyword>
<dbReference type="InterPro" id="IPR003879">
    <property type="entry name" value="Butyrophylin_SPRY"/>
</dbReference>
<name>A0A315VKH0_GAMAF</name>
<dbReference type="GO" id="GO:0045087">
    <property type="term" value="P:innate immune response"/>
    <property type="evidence" value="ECO:0007669"/>
    <property type="project" value="UniProtKB-KW"/>
</dbReference>
<dbReference type="SUPFAM" id="SSF57845">
    <property type="entry name" value="B-box zinc-binding domain"/>
    <property type="match status" value="1"/>
</dbReference>
<dbReference type="PANTHER" id="PTHR25465">
    <property type="entry name" value="B-BOX DOMAIN CONTAINING"/>
    <property type="match status" value="1"/>
</dbReference>
<dbReference type="STRING" id="33528.ENSGAFP00000014219"/>
<evidence type="ECO:0000259" key="11">
    <source>
        <dbReference type="PROSITE" id="PS50188"/>
    </source>
</evidence>
<dbReference type="InterPro" id="IPR017907">
    <property type="entry name" value="Znf_RING_CS"/>
</dbReference>
<dbReference type="Pfam" id="PF25600">
    <property type="entry name" value="TRIM_CC"/>
    <property type="match status" value="1"/>
</dbReference>
<dbReference type="InterPro" id="IPR001870">
    <property type="entry name" value="B30.2/SPRY"/>
</dbReference>
<dbReference type="InterPro" id="IPR051051">
    <property type="entry name" value="E3_ubiq-ligase_TRIM/RNF"/>
</dbReference>
<feature type="domain" description="B box-type" evidence="10">
    <location>
        <begin position="148"/>
        <end position="188"/>
    </location>
</feature>
<dbReference type="InterPro" id="IPR006574">
    <property type="entry name" value="PRY"/>
</dbReference>
<keyword evidence="3 6" id="KW-0863">Zinc-finger</keyword>
<dbReference type="PROSITE" id="PS50089">
    <property type="entry name" value="ZF_RING_2"/>
    <property type="match status" value="5"/>
</dbReference>
<dbReference type="Pfam" id="PF00643">
    <property type="entry name" value="zf-B_box"/>
    <property type="match status" value="1"/>
</dbReference>
<dbReference type="InterPro" id="IPR043136">
    <property type="entry name" value="B30.2/SPRY_sf"/>
</dbReference>
<dbReference type="InterPro" id="IPR001841">
    <property type="entry name" value="Znf_RING"/>
</dbReference>
<evidence type="ECO:0000256" key="3">
    <source>
        <dbReference type="ARBA" id="ARBA00022771"/>
    </source>
</evidence>
<gene>
    <name evidence="12" type="ORF">CCH79_00018638</name>
</gene>
<dbReference type="Pfam" id="PF13765">
    <property type="entry name" value="PRY"/>
    <property type="match status" value="4"/>
</dbReference>
<organism evidence="12 13">
    <name type="scientific">Gambusia affinis</name>
    <name type="common">Western mosquitofish</name>
    <name type="synonym">Heterandria affinis</name>
    <dbReference type="NCBI Taxonomy" id="33528"/>
    <lineage>
        <taxon>Eukaryota</taxon>
        <taxon>Metazoa</taxon>
        <taxon>Chordata</taxon>
        <taxon>Craniata</taxon>
        <taxon>Vertebrata</taxon>
        <taxon>Euteleostomi</taxon>
        <taxon>Actinopterygii</taxon>
        <taxon>Neopterygii</taxon>
        <taxon>Teleostei</taxon>
        <taxon>Neoteleostei</taxon>
        <taxon>Acanthomorphata</taxon>
        <taxon>Ovalentaria</taxon>
        <taxon>Atherinomorphae</taxon>
        <taxon>Cyprinodontiformes</taxon>
        <taxon>Poeciliidae</taxon>
        <taxon>Poeciliinae</taxon>
        <taxon>Gambusia</taxon>
    </lineage>
</organism>
<dbReference type="Gene3D" id="2.60.120.920">
    <property type="match status" value="4"/>
</dbReference>
<evidence type="ECO:0000259" key="9">
    <source>
        <dbReference type="PROSITE" id="PS50089"/>
    </source>
</evidence>
<sequence>MAQKGVQMDSKVSCCICLYLLKDPVTISCGHSYCMDCIKELWDGKDQKGIHSCLYCRKTSTLRRDLKKNTLPEQLVEDTKKTELKDATADHYVTGHENVTCDICTGKKMKAVKSCLVCLVSYCENHLQPHYDVAQFKKHKLVNPSKKLEEHICSRHDEVMKIFCRTDQQCICYLCLLDEHKGHETVPAAAERAEKQKELEVKQRKVQQRIQDREKDVKLLQQEVEAINVSADKAVEDSEKIFTELIRLLQERSSDVKQQIRSQQETEVSRVKDVQEKLEQEITELKRKDAELEQLSHTEDHNQFLLNYPSLPALSESTHSSSINIRPLRHFEDVTAAVSDAKRVLEGLLTDIKTNISLTVSKVDVLLPEPEPKTRSDFLKHSQEITLDPNTANRFLLLSDRNRKVTLMKQQQPYEDHPERFTYFCEVLSRESLTGRCYWEVEWKGGEIEVAVTYKNISRAGTSEKCGFGLNDRSWALHCDANSYSCSYNNVKTPVSGPVSSRVGVYLNYKLGVLCFYSIAKKMTLLHRVQTTFTQPLYAGLWLLDYGTTAELIRSSALLLHFLFHSFESFSISRIHQLLQISNNLVLGFFRNRTFRQSVLLRSEMAQRGNQMDSGKYSCSICLDLLKDPVTIPCGHSYCMNCIKDHWDGEDQRIHSCPQCRKEFIPRPKLEKNIMLAELVEDLEKTGLQAATADHCYAGHEDVTCSVCPGRKLKAVKSCLVCLVSYCENHLQPHVDVPGLKKHKLVNPSKKLQQNICPHHEEVMKIFCQPKTRDEILKYSKKITLDTNTANRYLVLTEGNRKATFVSSCLPYPDHPDRFTGWSQVLSRESLTGRCYWEVEKRGIHVYIAVSYKDIRREGWSDKCQFGSNCKSWSLYCGRKTYRFSHNNIKTPVSGPVSSRIGVYLDHRAGILSFYSVSEAMTLLHRVQTRFTEPLHAGFEDQRRILSCPQCRKEFMLRPVLIPELLRTEMEQQGNQMDSITFSCCICLDLLKDPVTIPCGHSYCMNCIKDHWDGEDQRGIHSCPQCRQKSKLRPVLVKNVLLAALVEDVKKTGLQAAPADHCYAGPEDVTCDVCKTEPKTRAEFLKYSQKVTLDPNTAHRKLFLSDGNRKVTSKLPSSSVLRYHFSDPDRFTDYNQVLSRETLTGHCYCEVERRGGRVAVAVSYKNISREGRSDKCAFGFNNNSWALYCDRNSYTFHHNNIKTAVSGPVSSRLGVYLDHRAGILCFYSISGTMTLIHRVQTRFTQPLHAGVRLFISLKEESHSVTETLQQKEQMDSAKLTCCICLDLLKSPASIPCGHSYCMNCIKSCWDREDRNGVYSCPQCRKKFTTRPGLVKNIVLAELVEDLKKTGLQVAPADHYYAGPEDVACDVCSGRKMKAVKSCLVCLASFCEKHIQPHYESSTFRKHKLVEVSAKPQQNSSSRHDEVRKILFDKYKRDANAAERTEMPEFEVMRQQLKQRLQNREKDLKLLPQKMRGISVSDDKAEEDSEASLPSSDKKRMKSRPLSVPLPPGPDPLPEQRGINMDSSKYSCSICLDLLKDPVTIPCGHSYCMNCIKDFWDGEDQRRIHSCPQCRKEFIPRPNLEKNIMLSELTEVDAQPTDPEPKTRAGFLIYSQEITLDPNTAHQSLALFQRNRKVSLMHQLYPDHPERFTGWSQVLSRESLTGRCYWEVEWSQGGVEVAVSYKNISRAGRLDESKLGFNDKSWALRCDSKGCIFWHNKVSTSIKSPVSSRIGVYLDHRAGILCFYSVFGTMTLLHRVQTRFSQPLYAGVWLFNNGTAEFIKPNSLFLGSFILRSDKFRITVESSSRANKLTCCKSVSKEERKILIWPVDKQGERRTIDIQN</sequence>
<dbReference type="PRINTS" id="PR01407">
    <property type="entry name" value="BUTYPHLNCDUF"/>
</dbReference>
<feature type="domain" description="RING-type" evidence="9">
    <location>
        <begin position="14"/>
        <end position="57"/>
    </location>
</feature>
<feature type="coiled-coil region" evidence="7">
    <location>
        <begin position="203"/>
        <end position="298"/>
    </location>
</feature>
<dbReference type="CDD" id="cd16040">
    <property type="entry name" value="SPRY_PRY_SNTX"/>
    <property type="match status" value="4"/>
</dbReference>
<evidence type="ECO:0008006" key="14">
    <source>
        <dbReference type="Google" id="ProtNLM"/>
    </source>
</evidence>
<feature type="domain" description="B30.2/SPRY" evidence="11">
    <location>
        <begin position="1071"/>
        <end position="1273"/>
    </location>
</feature>
<keyword evidence="4" id="KW-0862">Zinc</keyword>
<dbReference type="Pfam" id="PF00622">
    <property type="entry name" value="SPRY"/>
    <property type="match status" value="3"/>
</dbReference>
<evidence type="ECO:0000313" key="13">
    <source>
        <dbReference type="Proteomes" id="UP000250572"/>
    </source>
</evidence>
<reference evidence="12 13" key="1">
    <citation type="journal article" date="2018" name="G3 (Bethesda)">
        <title>A High-Quality Reference Genome for the Invasive Mosquitofish Gambusia affinis Using a Chicago Library.</title>
        <authorList>
            <person name="Hoffberg S.L."/>
            <person name="Troendle N.J."/>
            <person name="Glenn T.C."/>
            <person name="Mahmud O."/>
            <person name="Louha S."/>
            <person name="Chalopin D."/>
            <person name="Bennetzen J.L."/>
            <person name="Mauricio R."/>
        </authorList>
    </citation>
    <scope>NUCLEOTIDE SEQUENCE [LARGE SCALE GENOMIC DNA]</scope>
    <source>
        <strain evidence="12">NE01/NJP1002.9</strain>
        <tissue evidence="12">Muscle</tissue>
    </source>
</reference>
<evidence type="ECO:0000313" key="12">
    <source>
        <dbReference type="EMBL" id="PWA23995.1"/>
    </source>
</evidence>
<dbReference type="PROSITE" id="PS00518">
    <property type="entry name" value="ZF_RING_1"/>
    <property type="match status" value="5"/>
</dbReference>
<keyword evidence="13" id="KW-1185">Reference proteome</keyword>
<feature type="domain" description="RING-type" evidence="9">
    <location>
        <begin position="1281"/>
        <end position="1324"/>
    </location>
</feature>
<feature type="domain" description="RING-type" evidence="9">
    <location>
        <begin position="984"/>
        <end position="1027"/>
    </location>
</feature>
<dbReference type="SUPFAM" id="SSF57850">
    <property type="entry name" value="RING/U-box"/>
    <property type="match status" value="5"/>
</dbReference>
<feature type="compositionally biased region" description="Pro residues" evidence="8">
    <location>
        <begin position="1507"/>
        <end position="1516"/>
    </location>
</feature>
<dbReference type="Proteomes" id="UP000250572">
    <property type="component" value="Unassembled WGS sequence"/>
</dbReference>
<dbReference type="SMART" id="SM00184">
    <property type="entry name" value="RING"/>
    <property type="match status" value="5"/>
</dbReference>
<protein>
    <recommendedName>
        <fullName evidence="14">Tripartite motif-containing protein 16-like</fullName>
    </recommendedName>
</protein>
<feature type="region of interest" description="Disordered" evidence="8">
    <location>
        <begin position="1464"/>
        <end position="1518"/>
    </location>
</feature>
<evidence type="ECO:0000256" key="1">
    <source>
        <dbReference type="ARBA" id="ARBA00022588"/>
    </source>
</evidence>
<dbReference type="Gene3D" id="3.30.40.10">
    <property type="entry name" value="Zinc/RING finger domain, C3HC4 (zinc finger)"/>
    <property type="match status" value="5"/>
</dbReference>
<feature type="domain" description="B30.2/SPRY" evidence="11">
    <location>
        <begin position="1597"/>
        <end position="1788"/>
    </location>
</feature>
<dbReference type="PROSITE" id="PS50188">
    <property type="entry name" value="B302_SPRY"/>
    <property type="match status" value="4"/>
</dbReference>
<dbReference type="SMART" id="SM00589">
    <property type="entry name" value="PRY"/>
    <property type="match status" value="4"/>
</dbReference>
<dbReference type="Gene3D" id="3.30.160.60">
    <property type="entry name" value="Classic Zinc Finger"/>
    <property type="match status" value="2"/>
</dbReference>
<evidence type="ECO:0000256" key="4">
    <source>
        <dbReference type="ARBA" id="ARBA00022833"/>
    </source>
</evidence>
<keyword evidence="7" id="KW-0175">Coiled coil</keyword>
<proteinExistence type="predicted"/>
<dbReference type="InterPro" id="IPR013320">
    <property type="entry name" value="ConA-like_dom_sf"/>
</dbReference>
<evidence type="ECO:0000256" key="2">
    <source>
        <dbReference type="ARBA" id="ARBA00022723"/>
    </source>
</evidence>
<dbReference type="PANTHER" id="PTHR25465:SF5">
    <property type="entry name" value="E3 UBIQUITIN_ISG15 LIGASE TRIM25-RELATED"/>
    <property type="match status" value="1"/>
</dbReference>
<dbReference type="SMART" id="SM00449">
    <property type="entry name" value="SPRY"/>
    <property type="match status" value="3"/>
</dbReference>
<dbReference type="InterPro" id="IPR000315">
    <property type="entry name" value="Znf_B-box"/>
</dbReference>
<dbReference type="InterPro" id="IPR013083">
    <property type="entry name" value="Znf_RING/FYVE/PHD"/>
</dbReference>
<keyword evidence="2" id="KW-0479">Metal-binding</keyword>
<dbReference type="PROSITE" id="PS50119">
    <property type="entry name" value="ZF_BBOX"/>
    <property type="match status" value="1"/>
</dbReference>
<feature type="domain" description="RING-type" evidence="9">
    <location>
        <begin position="1531"/>
        <end position="1574"/>
    </location>
</feature>
<dbReference type="InterPro" id="IPR003877">
    <property type="entry name" value="SPRY_dom"/>
</dbReference>